<dbReference type="Proteomes" id="UP000298416">
    <property type="component" value="Unassembled WGS sequence"/>
</dbReference>
<reference evidence="9" key="2">
    <citation type="submission" date="2020-08" db="EMBL/GenBank/DDBJ databases">
        <title>Plant Genome Project.</title>
        <authorList>
            <person name="Zhang R.-G."/>
        </authorList>
    </citation>
    <scope>NUCLEOTIDE SEQUENCE</scope>
    <source>
        <strain evidence="9">Huo1</strain>
        <tissue evidence="9">Leaf</tissue>
    </source>
</reference>
<dbReference type="FunFam" id="1.10.10.10:FF:000322">
    <property type="entry name" value="Probable disease resistance protein At1g63360"/>
    <property type="match status" value="1"/>
</dbReference>
<evidence type="ECO:0000259" key="7">
    <source>
        <dbReference type="Pfam" id="PF23559"/>
    </source>
</evidence>
<gene>
    <name evidence="9" type="ORF">SASPL_127430</name>
</gene>
<evidence type="ECO:0000313" key="9">
    <source>
        <dbReference type="EMBL" id="KAG6409391.1"/>
    </source>
</evidence>
<keyword evidence="3" id="KW-0677">Repeat</keyword>
<evidence type="ECO:0000259" key="8">
    <source>
        <dbReference type="Pfam" id="PF23598"/>
    </source>
</evidence>
<evidence type="ECO:0000256" key="5">
    <source>
        <dbReference type="ARBA" id="ARBA00022821"/>
    </source>
</evidence>
<dbReference type="InterPro" id="IPR032675">
    <property type="entry name" value="LRR_dom_sf"/>
</dbReference>
<keyword evidence="5" id="KW-0611">Plant defense</keyword>
<dbReference type="Pfam" id="PF23559">
    <property type="entry name" value="WHD_DRP"/>
    <property type="match status" value="1"/>
</dbReference>
<evidence type="ECO:0000256" key="1">
    <source>
        <dbReference type="ARBA" id="ARBA00008894"/>
    </source>
</evidence>
<dbReference type="SUPFAM" id="SSF52058">
    <property type="entry name" value="L domain-like"/>
    <property type="match status" value="1"/>
</dbReference>
<evidence type="ECO:0000256" key="2">
    <source>
        <dbReference type="ARBA" id="ARBA00022614"/>
    </source>
</evidence>
<dbReference type="InterPro" id="IPR036388">
    <property type="entry name" value="WH-like_DNA-bd_sf"/>
</dbReference>
<evidence type="ECO:0000256" key="6">
    <source>
        <dbReference type="ARBA" id="ARBA00022840"/>
    </source>
</evidence>
<dbReference type="InterPro" id="IPR055414">
    <property type="entry name" value="LRR_R13L4/SHOC2-like"/>
</dbReference>
<dbReference type="Gene3D" id="1.10.10.10">
    <property type="entry name" value="Winged helix-like DNA-binding domain superfamily/Winged helix DNA-binding domain"/>
    <property type="match status" value="1"/>
</dbReference>
<accession>A0A8X8ZLT7</accession>
<dbReference type="GO" id="GO:0043531">
    <property type="term" value="F:ADP binding"/>
    <property type="evidence" value="ECO:0007669"/>
    <property type="project" value="InterPro"/>
</dbReference>
<keyword evidence="4" id="KW-0547">Nucleotide-binding</keyword>
<dbReference type="PANTHER" id="PTHR15140">
    <property type="entry name" value="TUBULIN-SPECIFIC CHAPERONE E"/>
    <property type="match status" value="1"/>
</dbReference>
<dbReference type="Gene3D" id="3.80.10.10">
    <property type="entry name" value="Ribonuclease Inhibitor"/>
    <property type="match status" value="1"/>
</dbReference>
<sequence length="709" mass="81118">MAYTVVGSLTQTIPRILSQDEQYYPISDEGKQLIDSLSNKVALLRGFLDGSKKEKASKEEAEEEGMSLETRIREAANRAEDIMEHFMYEHLKVVRSKAVVERTDILYDFRELQIVLKEINSIAEEVERIQPEISGHPTILLSETEAPIIDTVTVGLEKHDVASHACPNKDPLKMALMDEDLSFSLLKQKVFPNTELKPEMNEIAWDVAKNCGGLPLAIVLIAGILFTAERTVISWGKIAEDVKDAVEKDDKFGQRIALSYTHLPLLLRPCFLYMGGFPEDHEIRISKIFKLWIAEGFVKDENEAEGYLNSLVRRNMPTITAFKSNGKFKTCNIHDLVREMSKSKAIDENYERRMSIGHPDLTGLARGYASTLRSVICFQPNDSSLRSLRKFKLLRVLDVVDTDAYSLPTTVFDLFHLRYLAFGCPMEVPSAISRLQNLRTLIIRPTKRSRKYSTDEVCLPLEIWMMPLLTHLVSFFDLLPNPEGAASALKELLTLSVVKKLICTKEMMKLIWNVKKLAITYFGDKYQEDYQLKNLVILSQLEKLTLFVMKGSLLQVKAKPVFPETLKKLTLSGWRFPWEDMKAIAALPQLQVLKLRDHAFEGDTWDTNEECGDEDYEEAEVNLFLELKYLLIEESDLENWVTEKRHFPALERLVLKGCGKLNEIPNDIGDISGLKLIEVDRFNEPLLKCVYEIQKEQDGYARVLRVRQL</sequence>
<protein>
    <recommendedName>
        <fullName evidence="11">Disease resistance protein RPM1</fullName>
    </recommendedName>
</protein>
<feature type="domain" description="Disease resistance R13L4/SHOC-2-like LRR" evidence="8">
    <location>
        <begin position="372"/>
        <end position="595"/>
    </location>
</feature>
<dbReference type="InterPro" id="IPR058922">
    <property type="entry name" value="WHD_DRP"/>
</dbReference>
<dbReference type="GO" id="GO:0005524">
    <property type="term" value="F:ATP binding"/>
    <property type="evidence" value="ECO:0007669"/>
    <property type="project" value="UniProtKB-KW"/>
</dbReference>
<proteinExistence type="inferred from homology"/>
<keyword evidence="10" id="KW-1185">Reference proteome</keyword>
<name>A0A8X8ZLT7_SALSN</name>
<evidence type="ECO:0000256" key="3">
    <source>
        <dbReference type="ARBA" id="ARBA00022737"/>
    </source>
</evidence>
<comment type="caution">
    <text evidence="9">The sequence shown here is derived from an EMBL/GenBank/DDBJ whole genome shotgun (WGS) entry which is preliminary data.</text>
</comment>
<keyword evidence="2" id="KW-0433">Leucine-rich repeat</keyword>
<comment type="similarity">
    <text evidence="1">Belongs to the disease resistance NB-LRR family.</text>
</comment>
<dbReference type="Pfam" id="PF23598">
    <property type="entry name" value="LRR_14"/>
    <property type="match status" value="1"/>
</dbReference>
<dbReference type="SUPFAM" id="SSF52540">
    <property type="entry name" value="P-loop containing nucleoside triphosphate hydrolases"/>
    <property type="match status" value="1"/>
</dbReference>
<dbReference type="PANTHER" id="PTHR15140:SF33">
    <property type="entry name" value="LATE BLIGHT RESISTANCE PROTEIN HOMOLOG R1A-3 ISOFORM X1"/>
    <property type="match status" value="1"/>
</dbReference>
<dbReference type="Gene3D" id="1.20.5.4130">
    <property type="match status" value="1"/>
</dbReference>
<feature type="domain" description="Disease resistance protein winged helix" evidence="7">
    <location>
        <begin position="277"/>
        <end position="340"/>
    </location>
</feature>
<evidence type="ECO:0000256" key="4">
    <source>
        <dbReference type="ARBA" id="ARBA00022741"/>
    </source>
</evidence>
<dbReference type="GO" id="GO:0006952">
    <property type="term" value="P:defense response"/>
    <property type="evidence" value="ECO:0007669"/>
    <property type="project" value="UniProtKB-KW"/>
</dbReference>
<dbReference type="EMBL" id="PNBA02000010">
    <property type="protein sequence ID" value="KAG6409391.1"/>
    <property type="molecule type" value="Genomic_DNA"/>
</dbReference>
<dbReference type="InterPro" id="IPR042197">
    <property type="entry name" value="Apaf_helical"/>
</dbReference>
<keyword evidence="6" id="KW-0067">ATP-binding</keyword>
<dbReference type="Gene3D" id="1.10.8.430">
    <property type="entry name" value="Helical domain of apoptotic protease-activating factors"/>
    <property type="match status" value="1"/>
</dbReference>
<dbReference type="InterPro" id="IPR027417">
    <property type="entry name" value="P-loop_NTPase"/>
</dbReference>
<evidence type="ECO:0008006" key="11">
    <source>
        <dbReference type="Google" id="ProtNLM"/>
    </source>
</evidence>
<reference evidence="9" key="1">
    <citation type="submission" date="2018-01" db="EMBL/GenBank/DDBJ databases">
        <authorList>
            <person name="Mao J.F."/>
        </authorList>
    </citation>
    <scope>NUCLEOTIDE SEQUENCE</scope>
    <source>
        <strain evidence="9">Huo1</strain>
        <tissue evidence="9">Leaf</tissue>
    </source>
</reference>
<organism evidence="9">
    <name type="scientific">Salvia splendens</name>
    <name type="common">Scarlet sage</name>
    <dbReference type="NCBI Taxonomy" id="180675"/>
    <lineage>
        <taxon>Eukaryota</taxon>
        <taxon>Viridiplantae</taxon>
        <taxon>Streptophyta</taxon>
        <taxon>Embryophyta</taxon>
        <taxon>Tracheophyta</taxon>
        <taxon>Spermatophyta</taxon>
        <taxon>Magnoliopsida</taxon>
        <taxon>eudicotyledons</taxon>
        <taxon>Gunneridae</taxon>
        <taxon>Pentapetalae</taxon>
        <taxon>asterids</taxon>
        <taxon>lamiids</taxon>
        <taxon>Lamiales</taxon>
        <taxon>Lamiaceae</taxon>
        <taxon>Nepetoideae</taxon>
        <taxon>Mentheae</taxon>
        <taxon>Salviinae</taxon>
        <taxon>Salvia</taxon>
        <taxon>Salvia subgen. Calosphace</taxon>
        <taxon>core Calosphace</taxon>
    </lineage>
</organism>
<evidence type="ECO:0000313" key="10">
    <source>
        <dbReference type="Proteomes" id="UP000298416"/>
    </source>
</evidence>
<dbReference type="AlphaFoldDB" id="A0A8X8ZLT7"/>